<keyword evidence="1" id="KW-1133">Transmembrane helix</keyword>
<dbReference type="OrthoDB" id="7187254at2"/>
<dbReference type="RefSeq" id="WP_106336336.1">
    <property type="nucleotide sequence ID" value="NZ_PVZS01000008.1"/>
</dbReference>
<dbReference type="EMBL" id="PVZS01000008">
    <property type="protein sequence ID" value="PSC05326.1"/>
    <property type="molecule type" value="Genomic_DNA"/>
</dbReference>
<gene>
    <name evidence="2" type="ORF">SLNSH_08980</name>
</gene>
<keyword evidence="3" id="KW-1185">Reference proteome</keyword>
<evidence type="ECO:0000313" key="2">
    <source>
        <dbReference type="EMBL" id="PSC05326.1"/>
    </source>
</evidence>
<comment type="caution">
    <text evidence="2">The sequence shown here is derived from an EMBL/GenBank/DDBJ whole genome shotgun (WGS) entry which is preliminary data.</text>
</comment>
<sequence>MKARLVQEEDLQAYVDGRLDRRRARAVQAYLEERPEEAARVADYQADLLLLRQALGVGDEPRVEASEARPGVTRHFWSRQWALALAAAGLIAVGAGAGWMANGWLGAESLPPFRQVHWRSIAQEALQAHRTFAPEVRRPVEVAGDSGELASWISRRLGRRLPVPDLSAKGFALVGGRVLPGSTGTAALIMYQDDSGARVTVYIQSAEPGRSAMRFLRTSDLLAFYWVDDDCVYVVTGSLDRAQLGALADATFQQFEEAS</sequence>
<organism evidence="2 3">
    <name type="scientific">Alsobacter soli</name>
    <dbReference type="NCBI Taxonomy" id="2109933"/>
    <lineage>
        <taxon>Bacteria</taxon>
        <taxon>Pseudomonadati</taxon>
        <taxon>Pseudomonadota</taxon>
        <taxon>Alphaproteobacteria</taxon>
        <taxon>Hyphomicrobiales</taxon>
        <taxon>Alsobacteraceae</taxon>
        <taxon>Alsobacter</taxon>
    </lineage>
</organism>
<name>A0A2T1HUI7_9HYPH</name>
<keyword evidence="1" id="KW-0472">Membrane</keyword>
<accession>A0A2T1HUI7</accession>
<reference evidence="3" key="1">
    <citation type="submission" date="2018-03" db="EMBL/GenBank/DDBJ databases">
        <authorList>
            <person name="Sun L."/>
            <person name="Liu H."/>
            <person name="Chen W."/>
            <person name="Huang K."/>
            <person name="Liu W."/>
            <person name="Gao X."/>
        </authorList>
    </citation>
    <scope>NUCLEOTIDE SEQUENCE [LARGE SCALE GENOMIC DNA]</scope>
    <source>
        <strain evidence="3">SH9</strain>
    </source>
</reference>
<protein>
    <submittedName>
        <fullName evidence="2">Anti-sigma factor</fullName>
    </submittedName>
</protein>
<evidence type="ECO:0000313" key="3">
    <source>
        <dbReference type="Proteomes" id="UP000239772"/>
    </source>
</evidence>
<dbReference type="Proteomes" id="UP000239772">
    <property type="component" value="Unassembled WGS sequence"/>
</dbReference>
<feature type="transmembrane region" description="Helical" evidence="1">
    <location>
        <begin position="81"/>
        <end position="105"/>
    </location>
</feature>
<proteinExistence type="predicted"/>
<evidence type="ECO:0000256" key="1">
    <source>
        <dbReference type="SAM" id="Phobius"/>
    </source>
</evidence>
<keyword evidence="1" id="KW-0812">Transmembrane</keyword>
<dbReference type="AlphaFoldDB" id="A0A2T1HUI7"/>